<keyword evidence="3" id="KW-1185">Reference proteome</keyword>
<dbReference type="SUPFAM" id="SSF51905">
    <property type="entry name" value="FAD/NAD(P)-binding domain"/>
    <property type="match status" value="1"/>
</dbReference>
<evidence type="ECO:0000256" key="1">
    <source>
        <dbReference type="ARBA" id="ARBA00023002"/>
    </source>
</evidence>
<organism evidence="2 3">
    <name type="scientific">Heyndrickxia vini</name>
    <dbReference type="NCBI Taxonomy" id="1476025"/>
    <lineage>
        <taxon>Bacteria</taxon>
        <taxon>Bacillati</taxon>
        <taxon>Bacillota</taxon>
        <taxon>Bacilli</taxon>
        <taxon>Bacillales</taxon>
        <taxon>Bacillaceae</taxon>
        <taxon>Heyndrickxia</taxon>
    </lineage>
</organism>
<reference evidence="2 3" key="1">
    <citation type="submission" date="2020-11" db="EMBL/GenBank/DDBJ databases">
        <title>Taxonomic evaluation of the Bacillus sporothermodurans group of bacteria based on whole genome sequences.</title>
        <authorList>
            <person name="Fiedler G."/>
            <person name="Herbstmann A.-D."/>
            <person name="Doll E."/>
            <person name="Wenning M."/>
            <person name="Brinks E."/>
            <person name="Kabisch J."/>
            <person name="Breitenwieser F."/>
            <person name="Lappann M."/>
            <person name="Boehnlein C."/>
            <person name="Franz C."/>
        </authorList>
    </citation>
    <scope>NUCLEOTIDE SEQUENCE [LARGE SCALE GENOMIC DNA]</scope>
    <source>
        <strain evidence="2 3">JCM 19841</strain>
    </source>
</reference>
<dbReference type="InterPro" id="IPR050982">
    <property type="entry name" value="Auxin_biosynth/cation_transpt"/>
</dbReference>
<dbReference type="Pfam" id="PF13738">
    <property type="entry name" value="Pyr_redox_3"/>
    <property type="match status" value="1"/>
</dbReference>
<gene>
    <name evidence="2" type="ORF">I5776_01075</name>
</gene>
<accession>A0ABX7E475</accession>
<dbReference type="InterPro" id="IPR036188">
    <property type="entry name" value="FAD/NAD-bd_sf"/>
</dbReference>
<name>A0ABX7E475_9BACI</name>
<dbReference type="EMBL" id="CP065425">
    <property type="protein sequence ID" value="QQZ09612.1"/>
    <property type="molecule type" value="Genomic_DNA"/>
</dbReference>
<keyword evidence="1" id="KW-0560">Oxidoreductase</keyword>
<dbReference type="PRINTS" id="PR00411">
    <property type="entry name" value="PNDRDTASEI"/>
</dbReference>
<dbReference type="PANTHER" id="PTHR43539:SF78">
    <property type="entry name" value="FLAVIN-CONTAINING MONOOXYGENASE"/>
    <property type="match status" value="1"/>
</dbReference>
<dbReference type="RefSeq" id="WP_202778598.1">
    <property type="nucleotide sequence ID" value="NZ_CP065425.1"/>
</dbReference>
<dbReference type="Proteomes" id="UP000595691">
    <property type="component" value="Chromosome"/>
</dbReference>
<evidence type="ECO:0000313" key="2">
    <source>
        <dbReference type="EMBL" id="QQZ09612.1"/>
    </source>
</evidence>
<protein>
    <submittedName>
        <fullName evidence="2">NAD(P)-binding domain-containing protein</fullName>
    </submittedName>
</protein>
<dbReference type="PRINTS" id="PR00368">
    <property type="entry name" value="FADPNR"/>
</dbReference>
<sequence length="454" mass="50264">MGQLQNNALPVAIIGGGPVGLAAAAQLVKKGEEFILFEAGETVGSSMLEWGHVRMFSPWEYNVDKAAKELLEKTGWTSPNKDLLPTGRELVEEYLLPLSNLPELKDHITLNAEVISVARKGIDKLKSANRENVPFQLYVEVKGEIKIFQAKAVIDSSGTWKTPNPALSNGIWTKAERSLRDRIYYGIPNVHELENRYQNKNVLVVGSGHSAINALLELAELKDKYTDTTITWVLRKKNLHEVYGGQENDALQARGELGILLQKLVESEQLKIVTPYYINVLREKNGKISVIGDLNGEEFIIRGIDEVIVSTGFRPDTSFLSEIRLSMDSAVESVEALAPLIDPNIHSCGTVRPHGEQELRQPEKNFYIVGIKSYGRAPTFLLATGYEQVRSIIAYLTGDYEEAKEVHLELPKTGVCKTNFTTSTSCCDEDTNVNSCCSSPVPIKLEVKNNSCCG</sequence>
<proteinExistence type="predicted"/>
<dbReference type="Gene3D" id="3.50.50.60">
    <property type="entry name" value="FAD/NAD(P)-binding domain"/>
    <property type="match status" value="1"/>
</dbReference>
<dbReference type="PANTHER" id="PTHR43539">
    <property type="entry name" value="FLAVIN-BINDING MONOOXYGENASE-LIKE PROTEIN (AFU_ORTHOLOGUE AFUA_4G09220)"/>
    <property type="match status" value="1"/>
</dbReference>
<evidence type="ECO:0000313" key="3">
    <source>
        <dbReference type="Proteomes" id="UP000595691"/>
    </source>
</evidence>